<dbReference type="AlphaFoldDB" id="A0A4Y2HHC5"/>
<gene>
    <name evidence="1" type="ORF">AVEN_263279_1</name>
</gene>
<dbReference type="EMBL" id="BGPR01001943">
    <property type="protein sequence ID" value="GBM64752.1"/>
    <property type="molecule type" value="Genomic_DNA"/>
</dbReference>
<reference evidence="1 2" key="1">
    <citation type="journal article" date="2019" name="Sci. Rep.">
        <title>Orb-weaving spider Araneus ventricosus genome elucidates the spidroin gene catalogue.</title>
        <authorList>
            <person name="Kono N."/>
            <person name="Nakamura H."/>
            <person name="Ohtoshi R."/>
            <person name="Moran D.A.P."/>
            <person name="Shinohara A."/>
            <person name="Yoshida Y."/>
            <person name="Fujiwara M."/>
            <person name="Mori M."/>
            <person name="Tomita M."/>
            <person name="Arakawa K."/>
        </authorList>
    </citation>
    <scope>NUCLEOTIDE SEQUENCE [LARGE SCALE GENOMIC DNA]</scope>
</reference>
<evidence type="ECO:0000313" key="1">
    <source>
        <dbReference type="EMBL" id="GBM64752.1"/>
    </source>
</evidence>
<accession>A0A4Y2HHC5</accession>
<name>A0A4Y2HHC5_ARAVE</name>
<evidence type="ECO:0000313" key="2">
    <source>
        <dbReference type="Proteomes" id="UP000499080"/>
    </source>
</evidence>
<keyword evidence="2" id="KW-1185">Reference proteome</keyword>
<proteinExistence type="predicted"/>
<comment type="caution">
    <text evidence="1">The sequence shown here is derived from an EMBL/GenBank/DDBJ whole genome shotgun (WGS) entry which is preliminary data.</text>
</comment>
<protein>
    <submittedName>
        <fullName evidence="1">Uncharacterized protein</fullName>
    </submittedName>
</protein>
<organism evidence="1 2">
    <name type="scientific">Araneus ventricosus</name>
    <name type="common">Orbweaver spider</name>
    <name type="synonym">Epeira ventricosa</name>
    <dbReference type="NCBI Taxonomy" id="182803"/>
    <lineage>
        <taxon>Eukaryota</taxon>
        <taxon>Metazoa</taxon>
        <taxon>Ecdysozoa</taxon>
        <taxon>Arthropoda</taxon>
        <taxon>Chelicerata</taxon>
        <taxon>Arachnida</taxon>
        <taxon>Araneae</taxon>
        <taxon>Araneomorphae</taxon>
        <taxon>Entelegynae</taxon>
        <taxon>Araneoidea</taxon>
        <taxon>Araneidae</taxon>
        <taxon>Araneus</taxon>
    </lineage>
</organism>
<sequence length="173" mass="19451">MASWHSTPLKWRRGTPRHTNDVMALHTNGVVALHTNVVVTLHKWRHGTPHKWRRGTPHHTNDVVALHAVPFFLTIHIVCILKATTRLLPSKPLGGHLLENTSRPSLQATQAYPSHLHSLIGQHRFEIVWNEGNWEGLDIQSSPARHDKANQFPHSLSVLAWRGQICVACGGCE</sequence>
<dbReference type="Proteomes" id="UP000499080">
    <property type="component" value="Unassembled WGS sequence"/>
</dbReference>